<accession>A0A2P1NHF6</accession>
<evidence type="ECO:0000313" key="4">
    <source>
        <dbReference type="EMBL" id="AVP56472.1"/>
    </source>
</evidence>
<dbReference type="SUPFAM" id="SSF56317">
    <property type="entry name" value="Carbon-nitrogen hydrolase"/>
    <property type="match status" value="1"/>
</dbReference>
<dbReference type="EMBL" id="CP027792">
    <property type="protein sequence ID" value="AVP56472.1"/>
    <property type="molecule type" value="Genomic_DNA"/>
</dbReference>
<comment type="similarity">
    <text evidence="1">Belongs to the carbon-nitrogen hydrolase superfamily. Nitrilase family.</text>
</comment>
<gene>
    <name evidence="4" type="ORF">C7H73_01480</name>
</gene>
<dbReference type="PROSITE" id="PS00920">
    <property type="entry name" value="NITRIL_CHT_1"/>
    <property type="match status" value="1"/>
</dbReference>
<dbReference type="Proteomes" id="UP000241829">
    <property type="component" value="Chromosome"/>
</dbReference>
<dbReference type="InterPro" id="IPR036526">
    <property type="entry name" value="C-N_Hydrolase_sf"/>
</dbReference>
<sequence length="328" mass="35105">MTQKLTATVVQAAPVLFDTPATVAHAEQLMAEAAAQGAQVVVFPEAFIGGYPKGADFHIFVGARTPEGRREFQKYFDAAVALDGPEIAQLAKAAGRHKLTVCAGIIERDGGTLYCTAVYLGPQGTLLGHHRKLMPTALERILWGYGDGSTLKAVPTPWGPLGAVICWENYMPAMRMAMYQQRVALYCAPTADDRPTWIGSMQHIALEGRCFVLSACQHLRRSQLPMDALHNRLPDGENTVLMRGGSCIVSPLGKVLAGPVYDEDALVTAELDLSEIPQAQFDFDPVGHYARPDVFQLAVNTAPQRAVHAADGASTAFAALPAAQAPAA</sequence>
<dbReference type="RefSeq" id="WP_106845033.1">
    <property type="nucleotide sequence ID" value="NZ_CP027792.1"/>
</dbReference>
<dbReference type="GO" id="GO:0018822">
    <property type="term" value="F:nitrile hydratase activity"/>
    <property type="evidence" value="ECO:0007669"/>
    <property type="project" value="TreeGrafter"/>
</dbReference>
<dbReference type="Gene3D" id="3.60.110.10">
    <property type="entry name" value="Carbon-nitrogen hydrolase"/>
    <property type="match status" value="1"/>
</dbReference>
<dbReference type="InterPro" id="IPR000132">
    <property type="entry name" value="Nitrilase/CN_hydratase_CS"/>
</dbReference>
<dbReference type="Pfam" id="PF00795">
    <property type="entry name" value="CN_hydrolase"/>
    <property type="match status" value="1"/>
</dbReference>
<dbReference type="PANTHER" id="PTHR46044:SF1">
    <property type="entry name" value="CN HYDROLASE DOMAIN-CONTAINING PROTEIN"/>
    <property type="match status" value="1"/>
</dbReference>
<protein>
    <submittedName>
        <fullName evidence="4">Nitrilase</fullName>
    </submittedName>
</protein>
<evidence type="ECO:0000259" key="3">
    <source>
        <dbReference type="PROSITE" id="PS50263"/>
    </source>
</evidence>
<dbReference type="PANTHER" id="PTHR46044">
    <property type="entry name" value="NITRILASE"/>
    <property type="match status" value="1"/>
</dbReference>
<keyword evidence="5" id="KW-1185">Reference proteome</keyword>
<dbReference type="AlphaFoldDB" id="A0A2P1NHF6"/>
<proteinExistence type="inferred from homology"/>
<evidence type="ECO:0000313" key="5">
    <source>
        <dbReference type="Proteomes" id="UP000241829"/>
    </source>
</evidence>
<dbReference type="GO" id="GO:0051410">
    <property type="term" value="P:detoxification of nitrogen compound"/>
    <property type="evidence" value="ECO:0007669"/>
    <property type="project" value="TreeGrafter"/>
</dbReference>
<dbReference type="InterPro" id="IPR044149">
    <property type="entry name" value="Nitrilases_CHs"/>
</dbReference>
<dbReference type="PROSITE" id="PS50263">
    <property type="entry name" value="CN_HYDROLASE"/>
    <property type="match status" value="1"/>
</dbReference>
<feature type="active site" description="Proton acceptor" evidence="2">
    <location>
        <position position="45"/>
    </location>
</feature>
<name>A0A2P1NHF6_9BURK</name>
<evidence type="ECO:0000256" key="1">
    <source>
        <dbReference type="ARBA" id="ARBA00008129"/>
    </source>
</evidence>
<dbReference type="InterPro" id="IPR003010">
    <property type="entry name" value="C-N_Hydrolase"/>
</dbReference>
<dbReference type="OrthoDB" id="9803803at2"/>
<evidence type="ECO:0000256" key="2">
    <source>
        <dbReference type="PROSITE-ProRule" id="PRU10139"/>
    </source>
</evidence>
<dbReference type="GO" id="GO:0000257">
    <property type="term" value="F:nitrilase activity"/>
    <property type="evidence" value="ECO:0007669"/>
    <property type="project" value="TreeGrafter"/>
</dbReference>
<feature type="domain" description="CN hydrolase" evidence="3">
    <location>
        <begin position="5"/>
        <end position="273"/>
    </location>
</feature>
<dbReference type="CDD" id="cd07564">
    <property type="entry name" value="nitrilases_CHs"/>
    <property type="match status" value="1"/>
</dbReference>
<reference evidence="5" key="1">
    <citation type="submission" date="2018-03" db="EMBL/GenBank/DDBJ databases">
        <title>Genome sequencing of Melaminivora sp. strain SC2-7.</title>
        <authorList>
            <person name="Kim S.-J."/>
            <person name="Heo J."/>
            <person name="Ahn J.-H."/>
            <person name="Kwon S.-W."/>
        </authorList>
    </citation>
    <scope>NUCLEOTIDE SEQUENCE [LARGE SCALE GENOMIC DNA]</scope>
    <source>
        <strain evidence="5">SC2-7</strain>
    </source>
</reference>
<organism evidence="4 5">
    <name type="scientific">Pulveribacter suum</name>
    <dbReference type="NCBI Taxonomy" id="2116657"/>
    <lineage>
        <taxon>Bacteria</taxon>
        <taxon>Pseudomonadati</taxon>
        <taxon>Pseudomonadota</taxon>
        <taxon>Betaproteobacteria</taxon>
        <taxon>Burkholderiales</taxon>
        <taxon>Comamonadaceae</taxon>
        <taxon>Pulveribacter</taxon>
    </lineage>
</organism>
<dbReference type="KEGG" id="melm:C7H73_01480"/>